<evidence type="ECO:0000313" key="11">
    <source>
        <dbReference type="Proteomes" id="UP000694844"/>
    </source>
</evidence>
<dbReference type="InterPro" id="IPR017452">
    <property type="entry name" value="GPCR_Rhodpsn_7TM"/>
</dbReference>
<organism evidence="11 12">
    <name type="scientific">Crassostrea virginica</name>
    <name type="common">Eastern oyster</name>
    <dbReference type="NCBI Taxonomy" id="6565"/>
    <lineage>
        <taxon>Eukaryota</taxon>
        <taxon>Metazoa</taxon>
        <taxon>Spiralia</taxon>
        <taxon>Lophotrochozoa</taxon>
        <taxon>Mollusca</taxon>
        <taxon>Bivalvia</taxon>
        <taxon>Autobranchia</taxon>
        <taxon>Pteriomorphia</taxon>
        <taxon>Ostreida</taxon>
        <taxon>Ostreoidea</taxon>
        <taxon>Ostreidae</taxon>
        <taxon>Crassostrea</taxon>
    </lineage>
</organism>
<evidence type="ECO:0000256" key="2">
    <source>
        <dbReference type="ARBA" id="ARBA00022692"/>
    </source>
</evidence>
<evidence type="ECO:0000256" key="5">
    <source>
        <dbReference type="ARBA" id="ARBA00023136"/>
    </source>
</evidence>
<feature type="transmembrane region" description="Helical" evidence="9">
    <location>
        <begin position="190"/>
        <end position="215"/>
    </location>
</feature>
<dbReference type="PRINTS" id="PR00237">
    <property type="entry name" value="GPCRRHODOPSN"/>
</dbReference>
<evidence type="ECO:0000256" key="4">
    <source>
        <dbReference type="ARBA" id="ARBA00023040"/>
    </source>
</evidence>
<dbReference type="AlphaFoldDB" id="A0A8B8AVE3"/>
<keyword evidence="11" id="KW-1185">Reference proteome</keyword>
<gene>
    <name evidence="12" type="primary">LOC111105270</name>
</gene>
<evidence type="ECO:0000256" key="3">
    <source>
        <dbReference type="ARBA" id="ARBA00022989"/>
    </source>
</evidence>
<dbReference type="InterPro" id="IPR000276">
    <property type="entry name" value="GPCR_Rhodpsn"/>
</dbReference>
<dbReference type="PANTHER" id="PTHR45695">
    <property type="entry name" value="LEUCOKININ RECEPTOR-RELATED"/>
    <property type="match status" value="1"/>
</dbReference>
<feature type="transmembrane region" description="Helical" evidence="9">
    <location>
        <begin position="20"/>
        <end position="45"/>
    </location>
</feature>
<dbReference type="GO" id="GO:0004930">
    <property type="term" value="F:G protein-coupled receptor activity"/>
    <property type="evidence" value="ECO:0007669"/>
    <property type="project" value="UniProtKB-KW"/>
</dbReference>
<dbReference type="PROSITE" id="PS50262">
    <property type="entry name" value="G_PROTEIN_RECEP_F1_2"/>
    <property type="match status" value="1"/>
</dbReference>
<dbReference type="Gene3D" id="1.20.1070.10">
    <property type="entry name" value="Rhodopsin 7-helix transmembrane proteins"/>
    <property type="match status" value="1"/>
</dbReference>
<proteinExistence type="predicted"/>
<dbReference type="KEGG" id="cvn:111105270"/>
<evidence type="ECO:0000256" key="9">
    <source>
        <dbReference type="SAM" id="Phobius"/>
    </source>
</evidence>
<feature type="region of interest" description="Disordered" evidence="8">
    <location>
        <begin position="254"/>
        <end position="290"/>
    </location>
</feature>
<dbReference type="OrthoDB" id="10053542at2759"/>
<evidence type="ECO:0000256" key="8">
    <source>
        <dbReference type="SAM" id="MobiDB-lite"/>
    </source>
</evidence>
<comment type="subcellular location">
    <subcellularLocation>
        <location evidence="1">Membrane</location>
        <topology evidence="1">Multi-pass membrane protein</topology>
    </subcellularLocation>
</comment>
<keyword evidence="4" id="KW-0297">G-protein coupled receptor</keyword>
<dbReference type="Proteomes" id="UP000694844">
    <property type="component" value="Chromosome 7"/>
</dbReference>
<reference evidence="12" key="1">
    <citation type="submission" date="2025-08" db="UniProtKB">
        <authorList>
            <consortium name="RefSeq"/>
        </authorList>
    </citation>
    <scope>IDENTIFICATION</scope>
    <source>
        <tissue evidence="12">Whole sample</tissue>
    </source>
</reference>
<dbReference type="GeneID" id="111105270"/>
<feature type="domain" description="G-protein coupled receptors family 1 profile" evidence="10">
    <location>
        <begin position="37"/>
        <end position="370"/>
    </location>
</feature>
<evidence type="ECO:0000256" key="7">
    <source>
        <dbReference type="ARBA" id="ARBA00023224"/>
    </source>
</evidence>
<evidence type="ECO:0000256" key="6">
    <source>
        <dbReference type="ARBA" id="ARBA00023170"/>
    </source>
</evidence>
<dbReference type="PANTHER" id="PTHR45695:SF9">
    <property type="entry name" value="LEUCOKININ RECEPTOR"/>
    <property type="match status" value="1"/>
</dbReference>
<evidence type="ECO:0000313" key="12">
    <source>
        <dbReference type="RefSeq" id="XP_022295160.1"/>
    </source>
</evidence>
<sequence length="388" mass="45525">MDSNITLNMHHCNAYFARNFTFNTVLISVFLCFGVIGNVLVLFLYKYRMPQTEERCFIPYLAVADLMSTIGLACLGITTNFHFTDFPNEDLCKFLPYFAWVTTSWSAFILLMISVSRFLKICRPTGRQMTSFFKKCAVHGCFLFAVINASPLLYFSGFKYSNVSCLNTNMTIVMCDRQEFDNTVNSIRDIYISIEVCIFFLNVVITGALYVPIGLQIFRRFKRKSTNELIRPKDQATSAEREREFSRTDLKGLPVDKEDDMATDETKSENIEMTEKSNDDQPPNTKTTAQKHKLYSRYDRNIKVRNNFTYMFITIIMFYVLSYFPTFILILLERDKPFYFWYSMDINVLNILMTLRRSSVINHIVNPFIYGYFDRVFRKCVVECFTRR</sequence>
<keyword evidence="5 9" id="KW-0472">Membrane</keyword>
<feature type="transmembrane region" description="Helical" evidence="9">
    <location>
        <begin position="57"/>
        <end position="82"/>
    </location>
</feature>
<feature type="compositionally biased region" description="Basic and acidic residues" evidence="8">
    <location>
        <begin position="264"/>
        <end position="279"/>
    </location>
</feature>
<keyword evidence="7" id="KW-0807">Transducer</keyword>
<accession>A0A8B8AVE3</accession>
<keyword evidence="2 9" id="KW-0812">Transmembrane</keyword>
<keyword evidence="6" id="KW-0675">Receptor</keyword>
<dbReference type="GO" id="GO:0005886">
    <property type="term" value="C:plasma membrane"/>
    <property type="evidence" value="ECO:0007669"/>
    <property type="project" value="TreeGrafter"/>
</dbReference>
<dbReference type="SUPFAM" id="SSF81321">
    <property type="entry name" value="Family A G protein-coupled receptor-like"/>
    <property type="match status" value="1"/>
</dbReference>
<feature type="transmembrane region" description="Helical" evidence="9">
    <location>
        <begin position="136"/>
        <end position="154"/>
    </location>
</feature>
<name>A0A8B8AVE3_CRAVI</name>
<dbReference type="RefSeq" id="XP_022295160.1">
    <property type="nucleotide sequence ID" value="XM_022439452.1"/>
</dbReference>
<evidence type="ECO:0000256" key="1">
    <source>
        <dbReference type="ARBA" id="ARBA00004141"/>
    </source>
</evidence>
<dbReference type="Pfam" id="PF00001">
    <property type="entry name" value="7tm_1"/>
    <property type="match status" value="1"/>
</dbReference>
<evidence type="ECO:0000259" key="10">
    <source>
        <dbReference type="PROSITE" id="PS50262"/>
    </source>
</evidence>
<feature type="transmembrane region" description="Helical" evidence="9">
    <location>
        <begin position="94"/>
        <end position="115"/>
    </location>
</feature>
<keyword evidence="3 9" id="KW-1133">Transmembrane helix</keyword>
<feature type="transmembrane region" description="Helical" evidence="9">
    <location>
        <begin position="308"/>
        <end position="332"/>
    </location>
</feature>
<protein>
    <submittedName>
        <fullName evidence="12">Uncharacterized protein LOC111105270</fullName>
    </submittedName>
</protein>
<dbReference type="CDD" id="cd00637">
    <property type="entry name" value="7tm_classA_rhodopsin-like"/>
    <property type="match status" value="1"/>
</dbReference>